<dbReference type="EMBL" id="JAPZLR010000010">
    <property type="protein sequence ID" value="MCZ7939094.1"/>
    <property type="molecule type" value="Genomic_DNA"/>
</dbReference>
<dbReference type="AlphaFoldDB" id="A0A9X3KQM8"/>
<dbReference type="PIRSF" id="PIRSF002741">
    <property type="entry name" value="MppA"/>
    <property type="match status" value="1"/>
</dbReference>
<dbReference type="Gene3D" id="3.90.76.10">
    <property type="entry name" value="Dipeptide-binding Protein, Domain 1"/>
    <property type="match status" value="1"/>
</dbReference>
<evidence type="ECO:0000259" key="4">
    <source>
        <dbReference type="Pfam" id="PF00496"/>
    </source>
</evidence>
<name>A0A9X3KQM8_9HYPH</name>
<keyword evidence="7" id="KW-1185">Reference proteome</keyword>
<evidence type="ECO:0000256" key="3">
    <source>
        <dbReference type="SAM" id="SignalP"/>
    </source>
</evidence>
<proteinExistence type="inferred from homology"/>
<evidence type="ECO:0000313" key="5">
    <source>
        <dbReference type="EMBL" id="MCZ7939094.1"/>
    </source>
</evidence>
<comment type="similarity">
    <text evidence="2">Belongs to the bacterial solute-binding protein 5 family.</text>
</comment>
<dbReference type="PANTHER" id="PTHR30290:SF34">
    <property type="entry name" value="ABC TRANSPORTER, PERIPLASMIC OLIGO-PEPTIDE BINDING PROTEIN, PUTATIVE-RELATED"/>
    <property type="match status" value="1"/>
</dbReference>
<comment type="subcellular location">
    <subcellularLocation>
        <location evidence="1">Periplasm</location>
    </subcellularLocation>
</comment>
<dbReference type="CDD" id="cd08512">
    <property type="entry name" value="PBP2_NikA_DppA_OppA_like_7"/>
    <property type="match status" value="1"/>
</dbReference>
<dbReference type="GeneID" id="79862324"/>
<dbReference type="GO" id="GO:0030288">
    <property type="term" value="C:outer membrane-bounded periplasmic space"/>
    <property type="evidence" value="ECO:0007669"/>
    <property type="project" value="UniProtKB-ARBA"/>
</dbReference>
<dbReference type="Gene3D" id="3.10.105.10">
    <property type="entry name" value="Dipeptide-binding Protein, Domain 3"/>
    <property type="match status" value="1"/>
</dbReference>
<dbReference type="InterPro" id="IPR039424">
    <property type="entry name" value="SBP_5"/>
</dbReference>
<dbReference type="InterPro" id="IPR030678">
    <property type="entry name" value="Peptide/Ni-bd"/>
</dbReference>
<gene>
    <name evidence="6" type="ORF">EXN23_17815</name>
    <name evidence="5" type="ORF">O9X88_16185</name>
</gene>
<reference evidence="6" key="2">
    <citation type="submission" date="2019-02" db="EMBL/GenBank/DDBJ databases">
        <authorList>
            <person name="Baeyen S."/>
        </authorList>
    </citation>
    <scope>NUCLEOTIDE SEQUENCE</scope>
    <source>
        <strain evidence="6">GBBC3283</strain>
    </source>
</reference>
<organism evidence="5 8">
    <name type="scientific">Agrobacterium salinitolerans</name>
    <dbReference type="NCBI Taxonomy" id="1183413"/>
    <lineage>
        <taxon>Bacteria</taxon>
        <taxon>Pseudomonadati</taxon>
        <taxon>Pseudomonadota</taxon>
        <taxon>Alphaproteobacteria</taxon>
        <taxon>Hyphomicrobiales</taxon>
        <taxon>Rhizobiaceae</taxon>
        <taxon>Rhizobium/Agrobacterium group</taxon>
        <taxon>Agrobacterium</taxon>
    </lineage>
</organism>
<dbReference type="SUPFAM" id="SSF53850">
    <property type="entry name" value="Periplasmic binding protein-like II"/>
    <property type="match status" value="1"/>
</dbReference>
<dbReference type="GO" id="GO:0043190">
    <property type="term" value="C:ATP-binding cassette (ABC) transporter complex"/>
    <property type="evidence" value="ECO:0007669"/>
    <property type="project" value="InterPro"/>
</dbReference>
<protein>
    <submittedName>
        <fullName evidence="5">ABC transporter substrate-binding protein</fullName>
    </submittedName>
</protein>
<feature type="signal peptide" evidence="3">
    <location>
        <begin position="1"/>
        <end position="26"/>
    </location>
</feature>
<feature type="chain" id="PRO_5040974875" evidence="3">
    <location>
        <begin position="27"/>
        <end position="531"/>
    </location>
</feature>
<dbReference type="EMBL" id="SGNZ01000010">
    <property type="protein sequence ID" value="TRA86897.1"/>
    <property type="molecule type" value="Genomic_DNA"/>
</dbReference>
<dbReference type="Proteomes" id="UP001151018">
    <property type="component" value="Unassembled WGS sequence"/>
</dbReference>
<dbReference type="Gene3D" id="3.40.190.10">
    <property type="entry name" value="Periplasmic binding protein-like II"/>
    <property type="match status" value="1"/>
</dbReference>
<reference evidence="6 7" key="1">
    <citation type="journal article" date="2019" name="Appl. Microbiol. Biotechnol.">
        <title>Differential efficiency of wild type rhizogenic strains for rol gene transformation of plants.</title>
        <authorList>
            <person name="Desmet S."/>
            <person name="De Keyser E."/>
            <person name="Van Vaerenbergh J."/>
            <person name="Baeyen S."/>
            <person name="Van Huylenbroeck J."/>
            <person name="Geelen D."/>
            <person name="Dhooghe E."/>
        </authorList>
    </citation>
    <scope>NUCLEOTIDE SEQUENCE [LARGE SCALE GENOMIC DNA]</scope>
    <source>
        <strain evidence="6 7">GBBC3283</strain>
    </source>
</reference>
<dbReference type="GO" id="GO:1904680">
    <property type="term" value="F:peptide transmembrane transporter activity"/>
    <property type="evidence" value="ECO:0007669"/>
    <property type="project" value="TreeGrafter"/>
</dbReference>
<comment type="caution">
    <text evidence="5">The sequence shown here is derived from an EMBL/GenBank/DDBJ whole genome shotgun (WGS) entry which is preliminary data.</text>
</comment>
<reference evidence="5" key="3">
    <citation type="submission" date="2022-12" db="EMBL/GenBank/DDBJ databases">
        <title>Draft genome sequences of 22 rhizogenic Agrobacterium biovar 1 strains, the causative agent of hairy root disease.</title>
        <authorList>
            <person name="Kim N."/>
            <person name="Vargas P."/>
            <person name="Rediers H."/>
        </authorList>
    </citation>
    <scope>NUCLEOTIDE SEQUENCE</scope>
    <source>
        <strain evidence="5">ST15.13.006</strain>
    </source>
</reference>
<keyword evidence="3" id="KW-0732">Signal</keyword>
<dbReference type="RefSeq" id="WP_142913589.1">
    <property type="nucleotide sequence ID" value="NZ_JAPZLN010000001.1"/>
</dbReference>
<evidence type="ECO:0000256" key="1">
    <source>
        <dbReference type="ARBA" id="ARBA00004418"/>
    </source>
</evidence>
<evidence type="ECO:0000256" key="2">
    <source>
        <dbReference type="ARBA" id="ARBA00005695"/>
    </source>
</evidence>
<accession>A0A9X3KQM8</accession>
<dbReference type="PANTHER" id="PTHR30290">
    <property type="entry name" value="PERIPLASMIC BINDING COMPONENT OF ABC TRANSPORTER"/>
    <property type="match status" value="1"/>
</dbReference>
<dbReference type="Proteomes" id="UP000319481">
    <property type="component" value="Unassembled WGS sequence"/>
</dbReference>
<dbReference type="InterPro" id="IPR000914">
    <property type="entry name" value="SBP_5_dom"/>
</dbReference>
<dbReference type="Pfam" id="PF00496">
    <property type="entry name" value="SBP_bac_5"/>
    <property type="match status" value="1"/>
</dbReference>
<evidence type="ECO:0000313" key="8">
    <source>
        <dbReference type="Proteomes" id="UP001151018"/>
    </source>
</evidence>
<dbReference type="GO" id="GO:0015833">
    <property type="term" value="P:peptide transport"/>
    <property type="evidence" value="ECO:0007669"/>
    <property type="project" value="TreeGrafter"/>
</dbReference>
<feature type="domain" description="Solute-binding protein family 5" evidence="4">
    <location>
        <begin position="76"/>
        <end position="442"/>
    </location>
</feature>
<evidence type="ECO:0000313" key="6">
    <source>
        <dbReference type="EMBL" id="TRA86897.1"/>
    </source>
</evidence>
<sequence>MISRRNLLIAGAAVPFLSYARIPAFAATPKDILVVAQQLDNMTSLDPHEGFEAVGGEIISNMYQKLVRANREDSTKVDPVVATSWEADADGKVFTFTIGDDATFSSGAKVTAEDVAFSLQRAIKMNKSPAFIIGQFGFTPENAETTIVAADDKTVKLTTAKPTAISFLLYCLSANIGAIVEKKAVLANASGEDLGNGWLQKNSAGSGDFMLQAWKPSESVALTVNPNGPYKGNIKRIVLRHVTDPSSQLLMLQKGDIDIARDLTSEQLRTVKDDANIELQRKSIASLVLISLNQGNENLAKPQVWQAIKWALDYKGMQENIVPLTHEIHQSFEPKGFPGAVNDTPFQRDVEKAKALMAEAGLADGFEITMDHYSAQPYPDLAQAIQANLADIGIKVRLQSAENRQVLTKMRAREHQMALSAWGTDYFDPHSNADVFNINKDNGDDAKSKPFLWRSRFKNDDFAAKAEAARDEKDPAKRVELYEALQREHMENSPFVFMFQTTKTAAFRKGVSGFELGVLSEGNSYHDAKKA</sequence>
<evidence type="ECO:0000313" key="7">
    <source>
        <dbReference type="Proteomes" id="UP000319481"/>
    </source>
</evidence>